<dbReference type="InterPro" id="IPR001451">
    <property type="entry name" value="Hexapep"/>
</dbReference>
<gene>
    <name evidence="1" type="ORF">S01H4_06903</name>
</gene>
<sequence>MIRGVKIGENVSILHNVTLGGIGHSTFHLGEPGYPEIEDNVVLYTGVTILGPVKIGGNSVIGAHSLVLDSIPPNCLATGVPAKIIKK</sequence>
<accession>X0ZIB4</accession>
<dbReference type="PANTHER" id="PTHR42811">
    <property type="entry name" value="SERINE ACETYLTRANSFERASE"/>
    <property type="match status" value="1"/>
</dbReference>
<protein>
    <recommendedName>
        <fullName evidence="2">Serine O-acetyltransferase</fullName>
    </recommendedName>
</protein>
<proteinExistence type="predicted"/>
<name>X0ZIB4_9ZZZZ</name>
<dbReference type="Gene3D" id="2.160.10.10">
    <property type="entry name" value="Hexapeptide repeat proteins"/>
    <property type="match status" value="1"/>
</dbReference>
<organism evidence="1">
    <name type="scientific">marine sediment metagenome</name>
    <dbReference type="NCBI Taxonomy" id="412755"/>
    <lineage>
        <taxon>unclassified sequences</taxon>
        <taxon>metagenomes</taxon>
        <taxon>ecological metagenomes</taxon>
    </lineage>
</organism>
<dbReference type="EMBL" id="BART01002194">
    <property type="protein sequence ID" value="GAG57867.1"/>
    <property type="molecule type" value="Genomic_DNA"/>
</dbReference>
<dbReference type="AlphaFoldDB" id="X0ZIB4"/>
<dbReference type="InterPro" id="IPR011004">
    <property type="entry name" value="Trimer_LpxA-like_sf"/>
</dbReference>
<evidence type="ECO:0008006" key="2">
    <source>
        <dbReference type="Google" id="ProtNLM"/>
    </source>
</evidence>
<reference evidence="1" key="1">
    <citation type="journal article" date="2014" name="Front. Microbiol.">
        <title>High frequency of phylogenetically diverse reductive dehalogenase-homologous genes in deep subseafloor sedimentary metagenomes.</title>
        <authorList>
            <person name="Kawai M."/>
            <person name="Futagami T."/>
            <person name="Toyoda A."/>
            <person name="Takaki Y."/>
            <person name="Nishi S."/>
            <person name="Hori S."/>
            <person name="Arai W."/>
            <person name="Tsubouchi T."/>
            <person name="Morono Y."/>
            <person name="Uchiyama I."/>
            <person name="Ito T."/>
            <person name="Fujiyama A."/>
            <person name="Inagaki F."/>
            <person name="Takami H."/>
        </authorList>
    </citation>
    <scope>NUCLEOTIDE SEQUENCE</scope>
    <source>
        <strain evidence="1">Expedition CK06-06</strain>
    </source>
</reference>
<dbReference type="SUPFAM" id="SSF51161">
    <property type="entry name" value="Trimeric LpxA-like enzymes"/>
    <property type="match status" value="1"/>
</dbReference>
<dbReference type="Pfam" id="PF00132">
    <property type="entry name" value="Hexapep"/>
    <property type="match status" value="1"/>
</dbReference>
<evidence type="ECO:0000313" key="1">
    <source>
        <dbReference type="EMBL" id="GAG57867.1"/>
    </source>
</evidence>
<comment type="caution">
    <text evidence="1">The sequence shown here is derived from an EMBL/GenBank/DDBJ whole genome shotgun (WGS) entry which is preliminary data.</text>
</comment>